<evidence type="ECO:0000256" key="8">
    <source>
        <dbReference type="ARBA" id="ARBA00022695"/>
    </source>
</evidence>
<dbReference type="Proteomes" id="UP001296873">
    <property type="component" value="Unassembled WGS sequence"/>
</dbReference>
<proteinExistence type="inferred from homology"/>
<evidence type="ECO:0000256" key="2">
    <source>
        <dbReference type="ARBA" id="ARBA00007663"/>
    </source>
</evidence>
<dbReference type="InterPro" id="IPR038385">
    <property type="entry name" value="Sua5/YwlC_C"/>
</dbReference>
<comment type="catalytic activity">
    <reaction evidence="12 13">
        <text>L-threonine + hydrogencarbonate + ATP = L-threonylcarbamoyladenylate + diphosphate + H2O</text>
        <dbReference type="Rhea" id="RHEA:36407"/>
        <dbReference type="ChEBI" id="CHEBI:15377"/>
        <dbReference type="ChEBI" id="CHEBI:17544"/>
        <dbReference type="ChEBI" id="CHEBI:30616"/>
        <dbReference type="ChEBI" id="CHEBI:33019"/>
        <dbReference type="ChEBI" id="CHEBI:57926"/>
        <dbReference type="ChEBI" id="CHEBI:73682"/>
        <dbReference type="EC" id="2.7.7.87"/>
    </reaction>
</comment>
<dbReference type="InterPro" id="IPR005145">
    <property type="entry name" value="Sua5_C"/>
</dbReference>
<comment type="function">
    <text evidence="13">Required for the formation of a threonylcarbamoyl group on adenosine at position 37 (t(6)A37) in tRNAs that read codons beginning with adenine.</text>
</comment>
<dbReference type="RefSeq" id="WP_200342717.1">
    <property type="nucleotide sequence ID" value="NZ_NRRL01000089.1"/>
</dbReference>
<dbReference type="InterPro" id="IPR017945">
    <property type="entry name" value="DHBP_synth_RibB-like_a/b_dom"/>
</dbReference>
<feature type="domain" description="YrdC-like" evidence="14">
    <location>
        <begin position="17"/>
        <end position="209"/>
    </location>
</feature>
<evidence type="ECO:0000256" key="5">
    <source>
        <dbReference type="ARBA" id="ARBA00022490"/>
    </source>
</evidence>
<dbReference type="InterPro" id="IPR050156">
    <property type="entry name" value="TC-AMP_synthase_SUA5"/>
</dbReference>
<evidence type="ECO:0000313" key="15">
    <source>
        <dbReference type="EMBL" id="MBK1670353.1"/>
    </source>
</evidence>
<keyword evidence="16" id="KW-1185">Reference proteome</keyword>
<dbReference type="NCBIfam" id="TIGR00057">
    <property type="entry name" value="L-threonylcarbamoyladenylate synthase"/>
    <property type="match status" value="1"/>
</dbReference>
<dbReference type="Gene3D" id="3.40.50.11030">
    <property type="entry name" value="Threonylcarbamoyl-AMP synthase, C-terminal domain"/>
    <property type="match status" value="1"/>
</dbReference>
<gene>
    <name evidence="15" type="ORF">CKO28_20220</name>
</gene>
<keyword evidence="6 13" id="KW-0808">Transferase</keyword>
<comment type="subcellular location">
    <subcellularLocation>
        <location evidence="1 13">Cytoplasm</location>
    </subcellularLocation>
</comment>
<dbReference type="EC" id="2.7.7.87" evidence="3 13"/>
<evidence type="ECO:0000256" key="9">
    <source>
        <dbReference type="ARBA" id="ARBA00022741"/>
    </source>
</evidence>
<accession>A0ABS1DLH2</accession>
<evidence type="ECO:0000256" key="1">
    <source>
        <dbReference type="ARBA" id="ARBA00004496"/>
    </source>
</evidence>
<evidence type="ECO:0000256" key="4">
    <source>
        <dbReference type="ARBA" id="ARBA00015492"/>
    </source>
</evidence>
<dbReference type="Pfam" id="PF01300">
    <property type="entry name" value="Sua5_yciO_yrdC"/>
    <property type="match status" value="1"/>
</dbReference>
<dbReference type="EMBL" id="NRRL01000089">
    <property type="protein sequence ID" value="MBK1670353.1"/>
    <property type="molecule type" value="Genomic_DNA"/>
</dbReference>
<keyword evidence="10 13" id="KW-0067">ATP-binding</keyword>
<evidence type="ECO:0000259" key="14">
    <source>
        <dbReference type="PROSITE" id="PS51163"/>
    </source>
</evidence>
<comment type="caution">
    <text evidence="15">The sequence shown here is derived from an EMBL/GenBank/DDBJ whole genome shotgun (WGS) entry which is preliminary data.</text>
</comment>
<dbReference type="Gene3D" id="3.90.870.10">
    <property type="entry name" value="DHBP synthase"/>
    <property type="match status" value="1"/>
</dbReference>
<sequence>MTDRHPCRPEIADARDPAALARGGELLRAGGLVAFPTETVYGLAADATDARAVARIFEAKRRPSFNPLISHCADADSAFAHGRFAHARFEERARALAHAFWPGPLTLVVPRAPDSDIAALTGAGLDTLALRVPGGDVARRLIEQVGRPVAAPSANRSGSISPTTARHVADSLGRAVDLILDGGACTVGVESTVLDVCGDRPALLRPGGLPREELEAVAGPLLDPARDPDAPASPGQLASHYAPRARLRLNATDPTADEALLAFGPDVPDGAKITANLSPTGDLREAAANLFAQLHALDRADVRGIAAMPVPETGLGAAINDRLSRAAAPRD</sequence>
<reference evidence="15 16" key="1">
    <citation type="journal article" date="2020" name="Microorganisms">
        <title>Osmotic Adaptation and Compatible Solute Biosynthesis of Phototrophic Bacteria as Revealed from Genome Analyses.</title>
        <authorList>
            <person name="Imhoff J.F."/>
            <person name="Rahn T."/>
            <person name="Kunzel S."/>
            <person name="Keller A."/>
            <person name="Neulinger S.C."/>
        </authorList>
    </citation>
    <scope>NUCLEOTIDE SEQUENCE [LARGE SCALE GENOMIC DNA]</scope>
    <source>
        <strain evidence="15 16">DSM 9895</strain>
    </source>
</reference>
<name>A0ABS1DLH2_9PROT</name>
<dbReference type="InterPro" id="IPR006070">
    <property type="entry name" value="Sua5-like_dom"/>
</dbReference>
<evidence type="ECO:0000256" key="10">
    <source>
        <dbReference type="ARBA" id="ARBA00022840"/>
    </source>
</evidence>
<evidence type="ECO:0000256" key="6">
    <source>
        <dbReference type="ARBA" id="ARBA00022679"/>
    </source>
</evidence>
<evidence type="ECO:0000256" key="11">
    <source>
        <dbReference type="ARBA" id="ARBA00029774"/>
    </source>
</evidence>
<evidence type="ECO:0000256" key="7">
    <source>
        <dbReference type="ARBA" id="ARBA00022694"/>
    </source>
</evidence>
<organism evidence="15 16">
    <name type="scientific">Rhodovibrio sodomensis</name>
    <dbReference type="NCBI Taxonomy" id="1088"/>
    <lineage>
        <taxon>Bacteria</taxon>
        <taxon>Pseudomonadati</taxon>
        <taxon>Pseudomonadota</taxon>
        <taxon>Alphaproteobacteria</taxon>
        <taxon>Rhodospirillales</taxon>
        <taxon>Rhodovibrionaceae</taxon>
        <taxon>Rhodovibrio</taxon>
    </lineage>
</organism>
<dbReference type="PIRSF" id="PIRSF004930">
    <property type="entry name" value="Tln_factor_SUA5"/>
    <property type="match status" value="1"/>
</dbReference>
<comment type="similarity">
    <text evidence="2 13">Belongs to the SUA5 family.</text>
</comment>
<dbReference type="PROSITE" id="PS51163">
    <property type="entry name" value="YRDC"/>
    <property type="match status" value="1"/>
</dbReference>
<protein>
    <recommendedName>
        <fullName evidence="4 13">Threonylcarbamoyl-AMP synthase</fullName>
        <shortName evidence="13">TC-AMP synthase</shortName>
        <ecNumber evidence="3 13">2.7.7.87</ecNumber>
    </recommendedName>
    <alternativeName>
        <fullName evidence="11 13">L-threonylcarbamoyladenylate synthase</fullName>
    </alternativeName>
</protein>
<dbReference type="PANTHER" id="PTHR17490">
    <property type="entry name" value="SUA5"/>
    <property type="match status" value="1"/>
</dbReference>
<dbReference type="PANTHER" id="PTHR17490:SF16">
    <property type="entry name" value="THREONYLCARBAMOYL-AMP SYNTHASE"/>
    <property type="match status" value="1"/>
</dbReference>
<dbReference type="Pfam" id="PF03481">
    <property type="entry name" value="Sua5_C"/>
    <property type="match status" value="1"/>
</dbReference>
<dbReference type="SUPFAM" id="SSF55821">
    <property type="entry name" value="YrdC/RibB"/>
    <property type="match status" value="1"/>
</dbReference>
<keyword evidence="9 13" id="KW-0547">Nucleotide-binding</keyword>
<keyword evidence="7 13" id="KW-0819">tRNA processing</keyword>
<dbReference type="InterPro" id="IPR010923">
    <property type="entry name" value="T(6)A37_SUA5"/>
</dbReference>
<evidence type="ECO:0000313" key="16">
    <source>
        <dbReference type="Proteomes" id="UP001296873"/>
    </source>
</evidence>
<evidence type="ECO:0000256" key="12">
    <source>
        <dbReference type="ARBA" id="ARBA00048366"/>
    </source>
</evidence>
<evidence type="ECO:0000256" key="13">
    <source>
        <dbReference type="PIRNR" id="PIRNR004930"/>
    </source>
</evidence>
<evidence type="ECO:0000256" key="3">
    <source>
        <dbReference type="ARBA" id="ARBA00012584"/>
    </source>
</evidence>
<keyword evidence="5 13" id="KW-0963">Cytoplasm</keyword>
<keyword evidence="8 13" id="KW-0548">Nucleotidyltransferase</keyword>